<evidence type="ECO:0000313" key="4">
    <source>
        <dbReference type="Proteomes" id="UP000789570"/>
    </source>
</evidence>
<name>A0A9N9FHX0_9GLOM</name>
<keyword evidence="2" id="KW-1133">Transmembrane helix</keyword>
<comment type="caution">
    <text evidence="3">The sequence shown here is derived from an EMBL/GenBank/DDBJ whole genome shotgun (WGS) entry which is preliminary data.</text>
</comment>
<feature type="region of interest" description="Disordered" evidence="1">
    <location>
        <begin position="127"/>
        <end position="150"/>
    </location>
</feature>
<sequence>MDEKADKRVHRTFQESKTGEPNICSVWCRGEDGFRVNGASRPEKVSFQNANCLGRQNHNNEYGKFASPISSKCNHFSGKGEDRKIYVRGVSPHVTKDQQFSSTVEGYNPIVATFLWATAPNRYLGGPCMDERRTEDTDEEDEPREGCNNPKSPLMIVEMIANKSDRKRVANSLNCKLEGGDLSNCICYMEQVKEYYGFDHIIIIGELHAGILFFWTAMVVCSYGTQCVMFYGRLGIIGTRQQRLAKQSGV</sequence>
<keyword evidence="2" id="KW-0812">Transmembrane</keyword>
<keyword evidence="4" id="KW-1185">Reference proteome</keyword>
<dbReference type="AlphaFoldDB" id="A0A9N9FHX0"/>
<evidence type="ECO:0000313" key="3">
    <source>
        <dbReference type="EMBL" id="CAG8537527.1"/>
    </source>
</evidence>
<proteinExistence type="predicted"/>
<reference evidence="3" key="1">
    <citation type="submission" date="2021-06" db="EMBL/GenBank/DDBJ databases">
        <authorList>
            <person name="Kallberg Y."/>
            <person name="Tangrot J."/>
            <person name="Rosling A."/>
        </authorList>
    </citation>
    <scope>NUCLEOTIDE SEQUENCE</scope>
    <source>
        <strain evidence="3">UK204</strain>
    </source>
</reference>
<accession>A0A9N9FHX0</accession>
<feature type="transmembrane region" description="Helical" evidence="2">
    <location>
        <begin position="212"/>
        <end position="234"/>
    </location>
</feature>
<dbReference type="Proteomes" id="UP000789570">
    <property type="component" value="Unassembled WGS sequence"/>
</dbReference>
<protein>
    <submittedName>
        <fullName evidence="3">4414_t:CDS:1</fullName>
    </submittedName>
</protein>
<organism evidence="3 4">
    <name type="scientific">Funneliformis caledonium</name>
    <dbReference type="NCBI Taxonomy" id="1117310"/>
    <lineage>
        <taxon>Eukaryota</taxon>
        <taxon>Fungi</taxon>
        <taxon>Fungi incertae sedis</taxon>
        <taxon>Mucoromycota</taxon>
        <taxon>Glomeromycotina</taxon>
        <taxon>Glomeromycetes</taxon>
        <taxon>Glomerales</taxon>
        <taxon>Glomeraceae</taxon>
        <taxon>Funneliformis</taxon>
    </lineage>
</organism>
<gene>
    <name evidence="3" type="ORF">FCALED_LOCUS5477</name>
</gene>
<keyword evidence="2" id="KW-0472">Membrane</keyword>
<evidence type="ECO:0000256" key="2">
    <source>
        <dbReference type="SAM" id="Phobius"/>
    </source>
</evidence>
<dbReference type="EMBL" id="CAJVPQ010001190">
    <property type="protein sequence ID" value="CAG8537527.1"/>
    <property type="molecule type" value="Genomic_DNA"/>
</dbReference>
<dbReference type="OrthoDB" id="2442064at2759"/>
<evidence type="ECO:0000256" key="1">
    <source>
        <dbReference type="SAM" id="MobiDB-lite"/>
    </source>
</evidence>